<dbReference type="PROSITE" id="PS51257">
    <property type="entry name" value="PROKAR_LIPOPROTEIN"/>
    <property type="match status" value="1"/>
</dbReference>
<organism evidence="2 3">
    <name type="scientific">Caldisalinibacter kiritimatiensis</name>
    <dbReference type="NCBI Taxonomy" id="1304284"/>
    <lineage>
        <taxon>Bacteria</taxon>
        <taxon>Bacillati</taxon>
        <taxon>Bacillota</taxon>
        <taxon>Tissierellia</taxon>
        <taxon>Tissierellales</taxon>
        <taxon>Thermohalobacteraceae</taxon>
        <taxon>Caldisalinibacter</taxon>
    </lineage>
</organism>
<sequence length="286" mass="33690">MNRKVILMLLILILVLISCKSYERIDLNESKYPIISPFPERKDRKVVIYYPDSQLRYLVTENREIEVEEEQNIIKIIINEFLKGPKSEYSKSLVSPNTKLLSLDVIGDTAYVNFSGDLIDSNLDERNEALLLYSIVNTITEIDTIKNVQILIDGKDRNIFINNYKIDKPLEKSEFLVNKTYVSPMSVIKNYYDSLLNKNYDKAMRYVKLNGNIDINYATIKAYLKSNYTFMSNYNIIKYYIEKYDTNTRVDFVMDINYSSPDRIRKTESFNLAYKREGYKINIEFD</sequence>
<dbReference type="RefSeq" id="WP_006315653.1">
    <property type="nucleotide sequence ID" value="NZ_ARZA01000236.1"/>
</dbReference>
<name>R1CM59_9FIRM</name>
<dbReference type="Pfam" id="PF10646">
    <property type="entry name" value="Germane"/>
    <property type="match status" value="1"/>
</dbReference>
<accession>R1CM59</accession>
<gene>
    <name evidence="2" type="ORF">L21TH_2100</name>
</gene>
<reference evidence="2 3" key="1">
    <citation type="journal article" date="2015" name="Geomicrobiol. J.">
        <title>Caldisalinibacter kiritimatiensis gen. nov., sp. nov., a moderately thermohalophilic thiosulfate-reducing bacterium from a hypersaline microbial mat.</title>
        <authorList>
            <person name="Ben Hania W."/>
            <person name="Joseph M."/>
            <person name="Fiebig A."/>
            <person name="Bunk B."/>
            <person name="Klenk H.-P."/>
            <person name="Fardeau M.-L."/>
            <person name="Spring S."/>
        </authorList>
    </citation>
    <scope>NUCLEOTIDE SEQUENCE [LARGE SCALE GENOMIC DNA]</scope>
    <source>
        <strain evidence="2 3">L21-TH-D2</strain>
    </source>
</reference>
<protein>
    <submittedName>
        <fullName evidence="2">Spore germination protein</fullName>
    </submittedName>
</protein>
<dbReference type="AlphaFoldDB" id="R1CM59"/>
<dbReference type="Proteomes" id="UP000013378">
    <property type="component" value="Unassembled WGS sequence"/>
</dbReference>
<evidence type="ECO:0000313" key="3">
    <source>
        <dbReference type="Proteomes" id="UP000013378"/>
    </source>
</evidence>
<dbReference type="EMBL" id="ARZA01000236">
    <property type="protein sequence ID" value="EOC99795.1"/>
    <property type="molecule type" value="Genomic_DNA"/>
</dbReference>
<dbReference type="InterPro" id="IPR019606">
    <property type="entry name" value="GerMN"/>
</dbReference>
<dbReference type="SMART" id="SM00909">
    <property type="entry name" value="Germane"/>
    <property type="match status" value="1"/>
</dbReference>
<feature type="domain" description="GerMN" evidence="1">
    <location>
        <begin position="74"/>
        <end position="161"/>
    </location>
</feature>
<evidence type="ECO:0000313" key="2">
    <source>
        <dbReference type="EMBL" id="EOC99795.1"/>
    </source>
</evidence>
<proteinExistence type="predicted"/>
<dbReference type="STRING" id="1304284.L21TH_2100"/>
<keyword evidence="3" id="KW-1185">Reference proteome</keyword>
<dbReference type="OrthoDB" id="9809406at2"/>
<comment type="caution">
    <text evidence="2">The sequence shown here is derived from an EMBL/GenBank/DDBJ whole genome shotgun (WGS) entry which is preliminary data.</text>
</comment>
<evidence type="ECO:0000259" key="1">
    <source>
        <dbReference type="SMART" id="SM00909"/>
    </source>
</evidence>
<dbReference type="eggNOG" id="COG5401">
    <property type="taxonomic scope" value="Bacteria"/>
</dbReference>